<dbReference type="Gene3D" id="1.20.920.10">
    <property type="entry name" value="Bromodomain-like"/>
    <property type="match status" value="1"/>
</dbReference>
<dbReference type="InParanoid" id="A0A0C2ZHK6"/>
<organism evidence="10 11">
    <name type="scientific">Scleroderma citrinum Foug A</name>
    <dbReference type="NCBI Taxonomy" id="1036808"/>
    <lineage>
        <taxon>Eukaryota</taxon>
        <taxon>Fungi</taxon>
        <taxon>Dikarya</taxon>
        <taxon>Basidiomycota</taxon>
        <taxon>Agaricomycotina</taxon>
        <taxon>Agaricomycetes</taxon>
        <taxon>Agaricomycetidae</taxon>
        <taxon>Boletales</taxon>
        <taxon>Sclerodermatineae</taxon>
        <taxon>Sclerodermataceae</taxon>
        <taxon>Scleroderma</taxon>
    </lineage>
</organism>
<dbReference type="PRINTS" id="PR00503">
    <property type="entry name" value="BROMODOMAIN"/>
</dbReference>
<comment type="subcellular location">
    <subcellularLocation>
        <location evidence="1">Nucleus</location>
    </subcellularLocation>
</comment>
<dbReference type="OrthoDB" id="2610889at2759"/>
<evidence type="ECO:0000259" key="9">
    <source>
        <dbReference type="PROSITE" id="PS50014"/>
    </source>
</evidence>
<reference evidence="11" key="2">
    <citation type="submission" date="2015-01" db="EMBL/GenBank/DDBJ databases">
        <title>Evolutionary Origins and Diversification of the Mycorrhizal Mutualists.</title>
        <authorList>
            <consortium name="DOE Joint Genome Institute"/>
            <consortium name="Mycorrhizal Genomics Consortium"/>
            <person name="Kohler A."/>
            <person name="Kuo A."/>
            <person name="Nagy L.G."/>
            <person name="Floudas D."/>
            <person name="Copeland A."/>
            <person name="Barry K.W."/>
            <person name="Cichocki N."/>
            <person name="Veneault-Fourrey C."/>
            <person name="LaButti K."/>
            <person name="Lindquist E.A."/>
            <person name="Lipzen A."/>
            <person name="Lundell T."/>
            <person name="Morin E."/>
            <person name="Murat C."/>
            <person name="Riley R."/>
            <person name="Ohm R."/>
            <person name="Sun H."/>
            <person name="Tunlid A."/>
            <person name="Henrissat B."/>
            <person name="Grigoriev I.V."/>
            <person name="Hibbett D.S."/>
            <person name="Martin F."/>
        </authorList>
    </citation>
    <scope>NUCLEOTIDE SEQUENCE [LARGE SCALE GENOMIC DNA]</scope>
    <source>
        <strain evidence="11">Foug A</strain>
    </source>
</reference>
<evidence type="ECO:0000313" key="11">
    <source>
        <dbReference type="Proteomes" id="UP000053989"/>
    </source>
</evidence>
<accession>A0A0C2ZHK6</accession>
<dbReference type="PANTHER" id="PTHR16062">
    <property type="entry name" value="SWI/SNF-RELATED"/>
    <property type="match status" value="1"/>
</dbReference>
<dbReference type="GO" id="GO:0016586">
    <property type="term" value="C:RSC-type complex"/>
    <property type="evidence" value="ECO:0007669"/>
    <property type="project" value="InterPro"/>
</dbReference>
<dbReference type="PROSITE" id="PS50014">
    <property type="entry name" value="BROMODOMAIN_2"/>
    <property type="match status" value="1"/>
</dbReference>
<dbReference type="Pfam" id="PF00439">
    <property type="entry name" value="Bromodomain"/>
    <property type="match status" value="1"/>
</dbReference>
<protein>
    <recommendedName>
        <fullName evidence="9">Bromo domain-containing protein</fullName>
    </recommendedName>
</protein>
<evidence type="ECO:0000256" key="5">
    <source>
        <dbReference type="ARBA" id="ARBA00023117"/>
    </source>
</evidence>
<sequence>QDYPDYYQLITHPIALSTLRKRISANYYKSISHFRDDWKLMFDNVRTHNQEGSWVYVDAEEMEK</sequence>
<evidence type="ECO:0000256" key="7">
    <source>
        <dbReference type="ARBA" id="ARBA00023242"/>
    </source>
</evidence>
<keyword evidence="6" id="KW-0804">Transcription</keyword>
<name>A0A0C2ZHK6_9AGAM</name>
<dbReference type="GO" id="GO:0006338">
    <property type="term" value="P:chromatin remodeling"/>
    <property type="evidence" value="ECO:0007669"/>
    <property type="project" value="InterPro"/>
</dbReference>
<keyword evidence="2" id="KW-0677">Repeat</keyword>
<dbReference type="InterPro" id="IPR037382">
    <property type="entry name" value="Rsc/polybromo"/>
</dbReference>
<feature type="domain" description="Bromo" evidence="9">
    <location>
        <begin position="1"/>
        <end position="56"/>
    </location>
</feature>
<proteinExistence type="predicted"/>
<dbReference type="GO" id="GO:0003682">
    <property type="term" value="F:chromatin binding"/>
    <property type="evidence" value="ECO:0007669"/>
    <property type="project" value="TreeGrafter"/>
</dbReference>
<dbReference type="InterPro" id="IPR036427">
    <property type="entry name" value="Bromodomain-like_sf"/>
</dbReference>
<dbReference type="SUPFAM" id="SSF47370">
    <property type="entry name" value="Bromodomain"/>
    <property type="match status" value="1"/>
</dbReference>
<keyword evidence="7" id="KW-0539">Nucleus</keyword>
<dbReference type="EMBL" id="KN822055">
    <property type="protein sequence ID" value="KIM61098.1"/>
    <property type="molecule type" value="Genomic_DNA"/>
</dbReference>
<evidence type="ECO:0000256" key="4">
    <source>
        <dbReference type="ARBA" id="ARBA00023015"/>
    </source>
</evidence>
<dbReference type="SMART" id="SM00297">
    <property type="entry name" value="BROMO"/>
    <property type="match status" value="1"/>
</dbReference>
<keyword evidence="3" id="KW-0156">Chromatin regulator</keyword>
<dbReference type="GO" id="GO:0006368">
    <property type="term" value="P:transcription elongation by RNA polymerase II"/>
    <property type="evidence" value="ECO:0007669"/>
    <property type="project" value="TreeGrafter"/>
</dbReference>
<dbReference type="HOGENOM" id="CLU_129458_2_2_1"/>
<dbReference type="AlphaFoldDB" id="A0A0C2ZHK6"/>
<feature type="non-terminal residue" evidence="10">
    <location>
        <position position="64"/>
    </location>
</feature>
<gene>
    <name evidence="10" type="ORF">SCLCIDRAFT_63423</name>
</gene>
<reference evidence="10 11" key="1">
    <citation type="submission" date="2014-04" db="EMBL/GenBank/DDBJ databases">
        <authorList>
            <consortium name="DOE Joint Genome Institute"/>
            <person name="Kuo A."/>
            <person name="Kohler A."/>
            <person name="Nagy L.G."/>
            <person name="Floudas D."/>
            <person name="Copeland A."/>
            <person name="Barry K.W."/>
            <person name="Cichocki N."/>
            <person name="Veneault-Fourrey C."/>
            <person name="LaButti K."/>
            <person name="Lindquist E.A."/>
            <person name="Lipzen A."/>
            <person name="Lundell T."/>
            <person name="Morin E."/>
            <person name="Murat C."/>
            <person name="Sun H."/>
            <person name="Tunlid A."/>
            <person name="Henrissat B."/>
            <person name="Grigoriev I.V."/>
            <person name="Hibbett D.S."/>
            <person name="Martin F."/>
            <person name="Nordberg H.P."/>
            <person name="Cantor M.N."/>
            <person name="Hua S.X."/>
        </authorList>
    </citation>
    <scope>NUCLEOTIDE SEQUENCE [LARGE SCALE GENOMIC DNA]</scope>
    <source>
        <strain evidence="10 11">Foug A</strain>
    </source>
</reference>
<keyword evidence="4" id="KW-0805">Transcription regulation</keyword>
<evidence type="ECO:0000256" key="2">
    <source>
        <dbReference type="ARBA" id="ARBA00022737"/>
    </source>
</evidence>
<evidence type="ECO:0000256" key="1">
    <source>
        <dbReference type="ARBA" id="ARBA00004123"/>
    </source>
</evidence>
<dbReference type="InterPro" id="IPR001487">
    <property type="entry name" value="Bromodomain"/>
</dbReference>
<dbReference type="PANTHER" id="PTHR16062:SF19">
    <property type="entry name" value="PROTEIN POLYBROMO-1"/>
    <property type="match status" value="1"/>
</dbReference>
<feature type="non-terminal residue" evidence="10">
    <location>
        <position position="1"/>
    </location>
</feature>
<evidence type="ECO:0000256" key="3">
    <source>
        <dbReference type="ARBA" id="ARBA00022853"/>
    </source>
</evidence>
<evidence type="ECO:0000256" key="8">
    <source>
        <dbReference type="PROSITE-ProRule" id="PRU00035"/>
    </source>
</evidence>
<keyword evidence="5 8" id="KW-0103">Bromodomain</keyword>
<keyword evidence="11" id="KW-1185">Reference proteome</keyword>
<evidence type="ECO:0000256" key="6">
    <source>
        <dbReference type="ARBA" id="ARBA00023163"/>
    </source>
</evidence>
<dbReference type="STRING" id="1036808.A0A0C2ZHK6"/>
<evidence type="ECO:0000313" key="10">
    <source>
        <dbReference type="EMBL" id="KIM61098.1"/>
    </source>
</evidence>
<dbReference type="Proteomes" id="UP000053989">
    <property type="component" value="Unassembled WGS sequence"/>
</dbReference>